<dbReference type="Proteomes" id="UP000309038">
    <property type="component" value="Unassembled WGS sequence"/>
</dbReference>
<proteinExistence type="predicted"/>
<name>A0A4S4KDY5_9APHY</name>
<organism evidence="1 2">
    <name type="scientific">Hermanssonia centrifuga</name>
    <dbReference type="NCBI Taxonomy" id="98765"/>
    <lineage>
        <taxon>Eukaryota</taxon>
        <taxon>Fungi</taxon>
        <taxon>Dikarya</taxon>
        <taxon>Basidiomycota</taxon>
        <taxon>Agaricomycotina</taxon>
        <taxon>Agaricomycetes</taxon>
        <taxon>Polyporales</taxon>
        <taxon>Meruliaceae</taxon>
        <taxon>Hermanssonia</taxon>
    </lineage>
</organism>
<accession>A0A4S4KDY5</accession>
<dbReference type="AlphaFoldDB" id="A0A4S4KDY5"/>
<evidence type="ECO:0000313" key="1">
    <source>
        <dbReference type="EMBL" id="THG96223.1"/>
    </source>
</evidence>
<sequence>MSASTSSASSPSPSSTPHLSLDYVSSQIAETASLDFTSYDYPALPADWSQQTLQFPYVVDSYNDF</sequence>
<protein>
    <submittedName>
        <fullName evidence="1">Uncharacterized protein</fullName>
    </submittedName>
</protein>
<reference evidence="1 2" key="1">
    <citation type="submission" date="2019-02" db="EMBL/GenBank/DDBJ databases">
        <title>Genome sequencing of the rare red list fungi Phlebia centrifuga.</title>
        <authorList>
            <person name="Buettner E."/>
            <person name="Kellner H."/>
        </authorList>
    </citation>
    <scope>NUCLEOTIDE SEQUENCE [LARGE SCALE GENOMIC DNA]</scope>
    <source>
        <strain evidence="1 2">DSM 108282</strain>
    </source>
</reference>
<keyword evidence="2" id="KW-1185">Reference proteome</keyword>
<gene>
    <name evidence="1" type="ORF">EW026_g5576</name>
</gene>
<comment type="caution">
    <text evidence="1">The sequence shown here is derived from an EMBL/GenBank/DDBJ whole genome shotgun (WGS) entry which is preliminary data.</text>
</comment>
<dbReference type="EMBL" id="SGPJ01000252">
    <property type="protein sequence ID" value="THG96223.1"/>
    <property type="molecule type" value="Genomic_DNA"/>
</dbReference>
<evidence type="ECO:0000313" key="2">
    <source>
        <dbReference type="Proteomes" id="UP000309038"/>
    </source>
</evidence>